<dbReference type="RefSeq" id="WP_172157542.1">
    <property type="nucleotide sequence ID" value="NZ_CP053564.1"/>
</dbReference>
<feature type="transmembrane region" description="Helical" evidence="7">
    <location>
        <begin position="203"/>
        <end position="224"/>
    </location>
</feature>
<evidence type="ECO:0000256" key="5">
    <source>
        <dbReference type="ARBA" id="ARBA00023012"/>
    </source>
</evidence>
<comment type="catalytic activity">
    <reaction evidence="1">
        <text>ATP + protein L-histidine = ADP + protein N-phospho-L-histidine.</text>
        <dbReference type="EC" id="2.7.13.3"/>
    </reaction>
</comment>
<feature type="transmembrane region" description="Helical" evidence="7">
    <location>
        <begin position="138"/>
        <end position="159"/>
    </location>
</feature>
<dbReference type="Proteomes" id="UP000505377">
    <property type="component" value="Chromosome"/>
</dbReference>
<organism evidence="9 10">
    <name type="scientific">Pseudonocardia broussonetiae</name>
    <dbReference type="NCBI Taxonomy" id="2736640"/>
    <lineage>
        <taxon>Bacteria</taxon>
        <taxon>Bacillati</taxon>
        <taxon>Actinomycetota</taxon>
        <taxon>Actinomycetes</taxon>
        <taxon>Pseudonocardiales</taxon>
        <taxon>Pseudonocardiaceae</taxon>
        <taxon>Pseudonocardia</taxon>
    </lineage>
</organism>
<evidence type="ECO:0000313" key="10">
    <source>
        <dbReference type="Proteomes" id="UP000505377"/>
    </source>
</evidence>
<dbReference type="PROSITE" id="PS50109">
    <property type="entry name" value="HIS_KIN"/>
    <property type="match status" value="1"/>
</dbReference>
<dbReference type="AlphaFoldDB" id="A0A6M6JHI0"/>
<keyword evidence="7" id="KW-0472">Membrane</keyword>
<dbReference type="PANTHER" id="PTHR42878">
    <property type="entry name" value="TWO-COMPONENT HISTIDINE KINASE"/>
    <property type="match status" value="1"/>
</dbReference>
<dbReference type="InterPro" id="IPR003594">
    <property type="entry name" value="HATPase_dom"/>
</dbReference>
<feature type="transmembrane region" description="Helical" evidence="7">
    <location>
        <begin position="171"/>
        <end position="191"/>
    </location>
</feature>
<dbReference type="InterPro" id="IPR050351">
    <property type="entry name" value="BphY/WalK/GraS-like"/>
</dbReference>
<proteinExistence type="predicted"/>
<keyword evidence="7" id="KW-1133">Transmembrane helix</keyword>
<dbReference type="GO" id="GO:0030295">
    <property type="term" value="F:protein kinase activator activity"/>
    <property type="evidence" value="ECO:0007669"/>
    <property type="project" value="TreeGrafter"/>
</dbReference>
<evidence type="ECO:0000256" key="3">
    <source>
        <dbReference type="ARBA" id="ARBA00022679"/>
    </source>
</evidence>
<evidence type="ECO:0000256" key="1">
    <source>
        <dbReference type="ARBA" id="ARBA00000085"/>
    </source>
</evidence>
<feature type="domain" description="Histidine kinase" evidence="8">
    <location>
        <begin position="274"/>
        <end position="469"/>
    </location>
</feature>
<evidence type="ECO:0000313" key="9">
    <source>
        <dbReference type="EMBL" id="QJY46357.1"/>
    </source>
</evidence>
<keyword evidence="7" id="KW-0812">Transmembrane</keyword>
<keyword evidence="4 9" id="KW-0418">Kinase</keyword>
<reference evidence="9 10" key="1">
    <citation type="submission" date="2020-05" db="EMBL/GenBank/DDBJ databases">
        <authorList>
            <person name="Mo P."/>
        </authorList>
    </citation>
    <scope>NUCLEOTIDE SEQUENCE [LARGE SCALE GENOMIC DNA]</scope>
    <source>
        <strain evidence="9 10">Gen01</strain>
    </source>
</reference>
<feature type="transmembrane region" description="Helical" evidence="7">
    <location>
        <begin position="230"/>
        <end position="251"/>
    </location>
</feature>
<dbReference type="InterPro" id="IPR005467">
    <property type="entry name" value="His_kinase_dom"/>
</dbReference>
<dbReference type="PANTHER" id="PTHR42878:SF14">
    <property type="entry name" value="OSMOLARITY TWO-COMPONENT SYSTEM PROTEIN SSK1"/>
    <property type="match status" value="1"/>
</dbReference>
<gene>
    <name evidence="9" type="ORF">HOP40_11530</name>
</gene>
<dbReference type="KEGG" id="pbro:HOP40_11530"/>
<keyword evidence="10" id="KW-1185">Reference proteome</keyword>
<dbReference type="Pfam" id="PF02518">
    <property type="entry name" value="HATPase_c"/>
    <property type="match status" value="1"/>
</dbReference>
<dbReference type="InterPro" id="IPR004358">
    <property type="entry name" value="Sig_transdc_His_kin-like_C"/>
</dbReference>
<feature type="transmembrane region" description="Helical" evidence="7">
    <location>
        <begin position="54"/>
        <end position="75"/>
    </location>
</feature>
<dbReference type="GO" id="GO:0000156">
    <property type="term" value="F:phosphorelay response regulator activity"/>
    <property type="evidence" value="ECO:0007669"/>
    <property type="project" value="TreeGrafter"/>
</dbReference>
<dbReference type="EMBL" id="CP053564">
    <property type="protein sequence ID" value="QJY46357.1"/>
    <property type="molecule type" value="Genomic_DNA"/>
</dbReference>
<dbReference type="Gene3D" id="3.30.565.10">
    <property type="entry name" value="Histidine kinase-like ATPase, C-terminal domain"/>
    <property type="match status" value="1"/>
</dbReference>
<dbReference type="PRINTS" id="PR00344">
    <property type="entry name" value="BCTRLSENSOR"/>
</dbReference>
<feature type="transmembrane region" description="Helical" evidence="7">
    <location>
        <begin position="21"/>
        <end position="42"/>
    </location>
</feature>
<keyword evidence="3" id="KW-0808">Transferase</keyword>
<protein>
    <recommendedName>
        <fullName evidence="6">Sensor-like histidine kinase SenX3</fullName>
        <ecNumber evidence="2">2.7.13.3</ecNumber>
    </recommendedName>
</protein>
<sequence>MTGSTPRRSRLPAIWAAVRVPAAEVVLQGVLVALATAPVVLLQGREMPERAMSTLTFTGGVAATILLAVAAWISGNRRARRVAAAVGVYAGVMLLLGAVDLDLDGGVWGIAGGVALLGVAGLLVLAARPASRPVHGHAVGLVVLVALATVSVAVTALLAPSHVPPPDMVRAVSLGAWVACGVAGLLIVGDGTAHRRPLLRRTGLAFAALGAAHAAGIIAARPLLGGVVELGAVAMLLVAAGTFLLASIRDIGREQERSRSRLAEVEAAMASVAERDHELRNVVAGLTGAATVLGDDRMSRSDDGRRLLVAAGAELARLQQMLDGPRPDDAPAEARVGSILGDLAVVHRATGLDVHVDVTGDPEAAIAPGILAQVVTNLLVNCRRHAPGARVWLRARVHERHVRIDVSDDGPGLCAPPEVVLRRGVRGPGSGGDGLGLAITAELVERHRGTFRLLSGPGCTVHIELPVAGCRAPVPSGVA</sequence>
<dbReference type="GO" id="GO:0007234">
    <property type="term" value="P:osmosensory signaling via phosphorelay pathway"/>
    <property type="evidence" value="ECO:0007669"/>
    <property type="project" value="TreeGrafter"/>
</dbReference>
<feature type="transmembrane region" description="Helical" evidence="7">
    <location>
        <begin position="105"/>
        <end position="126"/>
    </location>
</feature>
<evidence type="ECO:0000256" key="7">
    <source>
        <dbReference type="SAM" id="Phobius"/>
    </source>
</evidence>
<keyword evidence="5" id="KW-0902">Two-component regulatory system</keyword>
<evidence type="ECO:0000256" key="6">
    <source>
        <dbReference type="ARBA" id="ARBA00039401"/>
    </source>
</evidence>
<accession>A0A6M6JHI0</accession>
<dbReference type="EC" id="2.7.13.3" evidence="2"/>
<name>A0A6M6JHI0_9PSEU</name>
<evidence type="ECO:0000259" key="8">
    <source>
        <dbReference type="PROSITE" id="PS50109"/>
    </source>
</evidence>
<dbReference type="SMART" id="SM00387">
    <property type="entry name" value="HATPase_c"/>
    <property type="match status" value="1"/>
</dbReference>
<dbReference type="SUPFAM" id="SSF55874">
    <property type="entry name" value="ATPase domain of HSP90 chaperone/DNA topoisomerase II/histidine kinase"/>
    <property type="match status" value="1"/>
</dbReference>
<dbReference type="InterPro" id="IPR036890">
    <property type="entry name" value="HATPase_C_sf"/>
</dbReference>
<evidence type="ECO:0000256" key="2">
    <source>
        <dbReference type="ARBA" id="ARBA00012438"/>
    </source>
</evidence>
<evidence type="ECO:0000256" key="4">
    <source>
        <dbReference type="ARBA" id="ARBA00022777"/>
    </source>
</evidence>
<feature type="transmembrane region" description="Helical" evidence="7">
    <location>
        <begin position="82"/>
        <end position="99"/>
    </location>
</feature>
<dbReference type="GO" id="GO:0004673">
    <property type="term" value="F:protein histidine kinase activity"/>
    <property type="evidence" value="ECO:0007669"/>
    <property type="project" value="UniProtKB-EC"/>
</dbReference>